<keyword evidence="2" id="KW-1185">Reference proteome</keyword>
<sequence length="240" mass="27393">MRVESLSIVLNSDKSDFRTSFYPPLQLDPNGKHEIALLNLDMYHSVPNIDESNNKFIYECDDEKFMIEIPTGSYEIKEIDNFIQKILIKNSHDDFFDIKANITTLKCILNIKNGCIKINFNEENSLKSLLGFSDGTVLEGVGEYEGQNIVNILSVNSIFVNCNIIEGSYLNDSQKPILYSFFPNVSPGYKIVEKPQSVVYLPITLPVLNSIHIWLTDQNHKLLNLRGETITLRLHLKSTF</sequence>
<gene>
    <name evidence="1" type="ORF">OVN521_LOCUS39617</name>
</gene>
<dbReference type="EMBL" id="CAJOBG010050560">
    <property type="protein sequence ID" value="CAF4480908.1"/>
    <property type="molecule type" value="Genomic_DNA"/>
</dbReference>
<reference evidence="1" key="1">
    <citation type="submission" date="2021-02" db="EMBL/GenBank/DDBJ databases">
        <authorList>
            <person name="Nowell W R."/>
        </authorList>
    </citation>
    <scope>NUCLEOTIDE SEQUENCE</scope>
</reference>
<proteinExistence type="predicted"/>
<accession>A0A820UBJ4</accession>
<name>A0A820UBJ4_9BILA</name>
<dbReference type="AlphaFoldDB" id="A0A820UBJ4"/>
<dbReference type="Proteomes" id="UP000663866">
    <property type="component" value="Unassembled WGS sequence"/>
</dbReference>
<evidence type="ECO:0000313" key="1">
    <source>
        <dbReference type="EMBL" id="CAF4480908.1"/>
    </source>
</evidence>
<comment type="caution">
    <text evidence="1">The sequence shown here is derived from an EMBL/GenBank/DDBJ whole genome shotgun (WGS) entry which is preliminary data.</text>
</comment>
<evidence type="ECO:0000313" key="2">
    <source>
        <dbReference type="Proteomes" id="UP000663866"/>
    </source>
</evidence>
<protein>
    <submittedName>
        <fullName evidence="1">Uncharacterized protein</fullName>
    </submittedName>
</protein>
<organism evidence="1 2">
    <name type="scientific">Rotaria magnacalcarata</name>
    <dbReference type="NCBI Taxonomy" id="392030"/>
    <lineage>
        <taxon>Eukaryota</taxon>
        <taxon>Metazoa</taxon>
        <taxon>Spiralia</taxon>
        <taxon>Gnathifera</taxon>
        <taxon>Rotifera</taxon>
        <taxon>Eurotatoria</taxon>
        <taxon>Bdelloidea</taxon>
        <taxon>Philodinida</taxon>
        <taxon>Philodinidae</taxon>
        <taxon>Rotaria</taxon>
    </lineage>
</organism>